<dbReference type="FunFam" id="1.20.1250.20:FF:000078">
    <property type="entry name" value="MFS maltose transporter, putative"/>
    <property type="match status" value="1"/>
</dbReference>
<feature type="transmembrane region" description="Helical" evidence="8">
    <location>
        <begin position="449"/>
        <end position="470"/>
    </location>
</feature>
<sequence length="544" mass="59897">MAEKIKHFLSPNDKELSTTDKEASFQAGEVDIVDESAQSLLYTQAQHALGFWEAVRLYPTAILWSLLINVAIILKGFDGALVGSVVGLAPFQRQFGYEYEGSWVISAAWNGAFNYANSIGGVFGALFAGWVYDRVGPRMTLLICSFLSIAFIFMEFFAETAGLLFAGELLNGIVIAFYPVVGSAYIGEVCPLVLRGVAGSMINLGFVVGQLISSGLLKGTNSLDSKWAYKAPYAAEWAPPLIVLFLVIFCPNSPWWLCRRGKYAEAEKALKRLAKPEVDVTLTMANIKHTLRMEEQLEKNHNYLDCFRGPDLRRLIIACMVYCIQPLSGQVLYVSYAVQFFEHAGLDASNAFSMNIGLTGFGFLATIASWVIISKVGRRPIYMYGTGAVAFVLLIIGILDVVPNRNSGVTWGQSALMLVCIVLYDLTIGPACFTVLCEVASARLRGMTIGLATCTCHILNIIFGVAIPYAMDTDEGNWKGKLGFLFAGIAALCVVWCYFCLPETKDKTFEELDVLFEERVDSRRFTTHVIRRSDNGDPEIHGEA</sequence>
<dbReference type="NCBIfam" id="TIGR00879">
    <property type="entry name" value="SP"/>
    <property type="match status" value="1"/>
</dbReference>
<dbReference type="Gene3D" id="1.20.1250.20">
    <property type="entry name" value="MFS general substrate transporter like domains"/>
    <property type="match status" value="1"/>
</dbReference>
<feature type="transmembrane region" description="Helical" evidence="8">
    <location>
        <begin position="66"/>
        <end position="92"/>
    </location>
</feature>
<reference evidence="10 11" key="1">
    <citation type="submission" date="2015-01" db="EMBL/GenBank/DDBJ databases">
        <title>The Genome Sequence of Exophiala sideris CBS121828.</title>
        <authorList>
            <consortium name="The Broad Institute Genomics Platform"/>
            <person name="Cuomo C."/>
            <person name="de Hoog S."/>
            <person name="Gorbushina A."/>
            <person name="Stielow B."/>
            <person name="Teixiera M."/>
            <person name="Abouelleil A."/>
            <person name="Chapman S.B."/>
            <person name="Priest M."/>
            <person name="Young S.K."/>
            <person name="Wortman J."/>
            <person name="Nusbaum C."/>
            <person name="Birren B."/>
        </authorList>
    </citation>
    <scope>NUCLEOTIDE SEQUENCE [LARGE SCALE GENOMIC DNA]</scope>
    <source>
        <strain evidence="10 11">CBS 121828</strain>
    </source>
</reference>
<dbReference type="HOGENOM" id="CLU_001265_11_5_1"/>
<protein>
    <recommendedName>
        <fullName evidence="9">Major facilitator superfamily (MFS) profile domain-containing protein</fullName>
    </recommendedName>
</protein>
<evidence type="ECO:0000313" key="10">
    <source>
        <dbReference type="EMBL" id="KIV87394.1"/>
    </source>
</evidence>
<feature type="domain" description="Major facilitator superfamily (MFS) profile" evidence="9">
    <location>
        <begin position="64"/>
        <end position="505"/>
    </location>
</feature>
<name>A0A0D1Z0N3_9EURO</name>
<evidence type="ECO:0000256" key="5">
    <source>
        <dbReference type="ARBA" id="ARBA00022989"/>
    </source>
</evidence>
<feature type="transmembrane region" description="Helical" evidence="8">
    <location>
        <begin position="112"/>
        <end position="132"/>
    </location>
</feature>
<evidence type="ECO:0000256" key="3">
    <source>
        <dbReference type="ARBA" id="ARBA00022448"/>
    </source>
</evidence>
<dbReference type="GO" id="GO:0016020">
    <property type="term" value="C:membrane"/>
    <property type="evidence" value="ECO:0007669"/>
    <property type="project" value="UniProtKB-SubCell"/>
</dbReference>
<evidence type="ECO:0000313" key="11">
    <source>
        <dbReference type="Proteomes" id="UP000053599"/>
    </source>
</evidence>
<feature type="transmembrane region" description="Helical" evidence="8">
    <location>
        <begin position="163"/>
        <end position="181"/>
    </location>
</feature>
<accession>A0A0D1Z0N3</accession>
<comment type="subcellular location">
    <subcellularLocation>
        <location evidence="1">Membrane</location>
        <topology evidence="1">Multi-pass membrane protein</topology>
    </subcellularLocation>
</comment>
<dbReference type="OrthoDB" id="6612291at2759"/>
<dbReference type="Pfam" id="PF00083">
    <property type="entry name" value="Sugar_tr"/>
    <property type="match status" value="1"/>
</dbReference>
<organism evidence="10 11">
    <name type="scientific">Exophiala sideris</name>
    <dbReference type="NCBI Taxonomy" id="1016849"/>
    <lineage>
        <taxon>Eukaryota</taxon>
        <taxon>Fungi</taxon>
        <taxon>Dikarya</taxon>
        <taxon>Ascomycota</taxon>
        <taxon>Pezizomycotina</taxon>
        <taxon>Eurotiomycetes</taxon>
        <taxon>Chaetothyriomycetidae</taxon>
        <taxon>Chaetothyriales</taxon>
        <taxon>Herpotrichiellaceae</taxon>
        <taxon>Exophiala</taxon>
    </lineage>
</organism>
<feature type="transmembrane region" description="Helical" evidence="8">
    <location>
        <begin position="381"/>
        <end position="402"/>
    </location>
</feature>
<gene>
    <name evidence="10" type="ORF">PV11_02943</name>
</gene>
<dbReference type="SUPFAM" id="SSF103473">
    <property type="entry name" value="MFS general substrate transporter"/>
    <property type="match status" value="1"/>
</dbReference>
<feature type="transmembrane region" description="Helical" evidence="8">
    <location>
        <begin position="315"/>
        <end position="336"/>
    </location>
</feature>
<proteinExistence type="inferred from homology"/>
<dbReference type="InterPro" id="IPR050360">
    <property type="entry name" value="MFS_Sugar_Transporters"/>
</dbReference>
<dbReference type="EMBL" id="KN846951">
    <property type="protein sequence ID" value="KIV87394.1"/>
    <property type="molecule type" value="Genomic_DNA"/>
</dbReference>
<keyword evidence="4 8" id="KW-0812">Transmembrane</keyword>
<dbReference type="AlphaFoldDB" id="A0A0D1Z0N3"/>
<dbReference type="InterPro" id="IPR020846">
    <property type="entry name" value="MFS_dom"/>
</dbReference>
<evidence type="ECO:0000256" key="8">
    <source>
        <dbReference type="SAM" id="Phobius"/>
    </source>
</evidence>
<keyword evidence="5 8" id="KW-1133">Transmembrane helix</keyword>
<feature type="transmembrane region" description="Helical" evidence="8">
    <location>
        <begin position="482"/>
        <end position="501"/>
    </location>
</feature>
<dbReference type="InterPro" id="IPR003663">
    <property type="entry name" value="Sugar/inositol_transpt"/>
</dbReference>
<dbReference type="Proteomes" id="UP000053599">
    <property type="component" value="Unassembled WGS sequence"/>
</dbReference>
<comment type="similarity">
    <text evidence="2 7">Belongs to the major facilitator superfamily. Sugar transporter (TC 2.A.1.1) family.</text>
</comment>
<evidence type="ECO:0000256" key="6">
    <source>
        <dbReference type="ARBA" id="ARBA00023136"/>
    </source>
</evidence>
<keyword evidence="3 7" id="KW-0813">Transport</keyword>
<evidence type="ECO:0000256" key="1">
    <source>
        <dbReference type="ARBA" id="ARBA00004141"/>
    </source>
</evidence>
<dbReference type="PANTHER" id="PTHR48022">
    <property type="entry name" value="PLASTIDIC GLUCOSE TRANSPORTER 4"/>
    <property type="match status" value="1"/>
</dbReference>
<dbReference type="InterPro" id="IPR005828">
    <property type="entry name" value="MFS_sugar_transport-like"/>
</dbReference>
<dbReference type="PROSITE" id="PS50850">
    <property type="entry name" value="MFS"/>
    <property type="match status" value="1"/>
</dbReference>
<feature type="transmembrane region" description="Helical" evidence="8">
    <location>
        <begin position="193"/>
        <end position="217"/>
    </location>
</feature>
<keyword evidence="6 8" id="KW-0472">Membrane</keyword>
<evidence type="ECO:0000259" key="9">
    <source>
        <dbReference type="PROSITE" id="PS50850"/>
    </source>
</evidence>
<evidence type="ECO:0000256" key="7">
    <source>
        <dbReference type="RuleBase" id="RU003346"/>
    </source>
</evidence>
<feature type="transmembrane region" description="Helical" evidence="8">
    <location>
        <begin position="139"/>
        <end position="157"/>
    </location>
</feature>
<feature type="transmembrane region" description="Helical" evidence="8">
    <location>
        <begin position="356"/>
        <end position="374"/>
    </location>
</feature>
<dbReference type="InterPro" id="IPR036259">
    <property type="entry name" value="MFS_trans_sf"/>
</dbReference>
<evidence type="ECO:0000256" key="4">
    <source>
        <dbReference type="ARBA" id="ARBA00022692"/>
    </source>
</evidence>
<feature type="transmembrane region" description="Helical" evidence="8">
    <location>
        <begin position="414"/>
        <end position="437"/>
    </location>
</feature>
<dbReference type="GO" id="GO:0005351">
    <property type="term" value="F:carbohydrate:proton symporter activity"/>
    <property type="evidence" value="ECO:0007669"/>
    <property type="project" value="TreeGrafter"/>
</dbReference>
<evidence type="ECO:0000256" key="2">
    <source>
        <dbReference type="ARBA" id="ARBA00010992"/>
    </source>
</evidence>
<feature type="transmembrane region" description="Helical" evidence="8">
    <location>
        <begin position="237"/>
        <end position="258"/>
    </location>
</feature>
<dbReference type="PANTHER" id="PTHR48022:SF71">
    <property type="entry name" value="ALPHA-GLUCOSIDE TRANSPORTER, PUTATIVE (AFU_ORTHOLOGUE AFUA_4G02650)-RELATED"/>
    <property type="match status" value="1"/>
</dbReference>